<keyword evidence="2" id="KW-1185">Reference proteome</keyword>
<comment type="caution">
    <text evidence="1">The sequence shown here is derived from an EMBL/GenBank/DDBJ whole genome shotgun (WGS) entry which is preliminary data.</text>
</comment>
<evidence type="ECO:0000313" key="1">
    <source>
        <dbReference type="EMBL" id="KAL0056852.1"/>
    </source>
</evidence>
<reference evidence="1 2" key="1">
    <citation type="submission" date="2024-05" db="EMBL/GenBank/DDBJ databases">
        <title>A draft genome resource for the thread blight pathogen Marasmius tenuissimus strain MS-2.</title>
        <authorList>
            <person name="Yulfo-Soto G.E."/>
            <person name="Baruah I.K."/>
            <person name="Amoako-Attah I."/>
            <person name="Bukari Y."/>
            <person name="Meinhardt L.W."/>
            <person name="Bailey B.A."/>
            <person name="Cohen S.P."/>
        </authorList>
    </citation>
    <scope>NUCLEOTIDE SEQUENCE [LARGE SCALE GENOMIC DNA]</scope>
    <source>
        <strain evidence="1 2">MS-2</strain>
    </source>
</reference>
<name>A0ABR2Z5H4_9AGAR</name>
<evidence type="ECO:0008006" key="3">
    <source>
        <dbReference type="Google" id="ProtNLM"/>
    </source>
</evidence>
<gene>
    <name evidence="1" type="ORF">AAF712_016535</name>
</gene>
<protein>
    <recommendedName>
        <fullName evidence="3">F-box domain-containing protein</fullName>
    </recommendedName>
</protein>
<sequence>MSKATKSWSITDLPGTTHDSIFRDLSFNDHYAYSRVNRAANEAIKGFSKKGYQVERVLSRFFGPEDIRRFRILQYHVGFLISGSTALSFFEREVYENADLDVYVDLKYAIFIADFLERIGYIYEPYRTDFRHQRDKYPDELDDAINQFSQELDELGREELNWNRYPWGGVVDVLHFRRGEREVQIILCEGSPLGVILGFHSTVVMNLISYSHAISLYPQSTFRDRVSLLNSPSPREVGTRNYTDAIKKYEKRGWKMINSGSGCNALSRHSDLNMFLRRVGDRHCWTIPLDPVNDFVMEGPLQLGRSESSFKQSWRLIYASGRASLREGTSLLDVGVLKRSYCLEPETAAAIRRTSFWRALERWAESGTKPLEMNELDDPTLRDLVECLIDKVRRECHDESQPLERARELLLAAFTTDEALDILSPLPCERLPSPYGVRLLYEMLRSVLENFKHVPSVSVYTCRASDEKTD</sequence>
<evidence type="ECO:0000313" key="2">
    <source>
        <dbReference type="Proteomes" id="UP001437256"/>
    </source>
</evidence>
<dbReference type="Proteomes" id="UP001437256">
    <property type="component" value="Unassembled WGS sequence"/>
</dbReference>
<dbReference type="EMBL" id="JBBXMP010000879">
    <property type="protein sequence ID" value="KAL0056852.1"/>
    <property type="molecule type" value="Genomic_DNA"/>
</dbReference>
<accession>A0ABR2Z5H4</accession>
<organism evidence="1 2">
    <name type="scientific">Marasmius tenuissimus</name>
    <dbReference type="NCBI Taxonomy" id="585030"/>
    <lineage>
        <taxon>Eukaryota</taxon>
        <taxon>Fungi</taxon>
        <taxon>Dikarya</taxon>
        <taxon>Basidiomycota</taxon>
        <taxon>Agaricomycotina</taxon>
        <taxon>Agaricomycetes</taxon>
        <taxon>Agaricomycetidae</taxon>
        <taxon>Agaricales</taxon>
        <taxon>Marasmiineae</taxon>
        <taxon>Marasmiaceae</taxon>
        <taxon>Marasmius</taxon>
    </lineage>
</organism>
<proteinExistence type="predicted"/>